<protein>
    <recommendedName>
        <fullName evidence="3">ESAT-6-like protein</fullName>
    </recommendedName>
</protein>
<dbReference type="OrthoDB" id="2884657at2"/>
<organism evidence="1 2">
    <name type="scientific">Virgibacillus pantothenticus</name>
    <dbReference type="NCBI Taxonomy" id="1473"/>
    <lineage>
        <taxon>Bacteria</taxon>
        <taxon>Bacillati</taxon>
        <taxon>Bacillota</taxon>
        <taxon>Bacilli</taxon>
        <taxon>Bacillales</taxon>
        <taxon>Bacillaceae</taxon>
        <taxon>Virgibacillus</taxon>
    </lineage>
</organism>
<dbReference type="EMBL" id="LGTO01000007">
    <property type="protein sequence ID" value="KNE19396.1"/>
    <property type="molecule type" value="Genomic_DNA"/>
</dbReference>
<dbReference type="RefSeq" id="WP_050351928.1">
    <property type="nucleotide sequence ID" value="NZ_BOSN01000002.1"/>
</dbReference>
<dbReference type="Proteomes" id="UP000036780">
    <property type="component" value="Unassembled WGS sequence"/>
</dbReference>
<reference evidence="2" key="1">
    <citation type="submission" date="2015-07" db="EMBL/GenBank/DDBJ databases">
        <title>Fjat-10053 dsm26.</title>
        <authorList>
            <person name="Liu B."/>
            <person name="Wang J."/>
            <person name="Zhu Y."/>
            <person name="Liu G."/>
            <person name="Chen Q."/>
            <person name="Chen Z."/>
            <person name="Lan J."/>
            <person name="Che J."/>
            <person name="Ge C."/>
            <person name="Shi H."/>
            <person name="Pan Z."/>
            <person name="Liu X."/>
        </authorList>
    </citation>
    <scope>NUCLEOTIDE SEQUENCE [LARGE SCALE GENOMIC DNA]</scope>
    <source>
        <strain evidence="2">DSM 26</strain>
    </source>
</reference>
<sequence length="103" mass="11513">MVSGQKIKVDFIELQKIIDDLRAAIDDFEGYTTDFRSNTRDRLKSFQSDFISKMDGLLDNMNNDVNQDLSKQMEEIYQAGVALLKGMKEVDEELGAAIGGDGS</sequence>
<name>A0A0L0QLF5_VIRPA</name>
<comment type="caution">
    <text evidence="1">The sequence shown here is derived from an EMBL/GenBank/DDBJ whole genome shotgun (WGS) entry which is preliminary data.</text>
</comment>
<evidence type="ECO:0000313" key="1">
    <source>
        <dbReference type="EMBL" id="KNE19396.1"/>
    </source>
</evidence>
<evidence type="ECO:0000313" key="2">
    <source>
        <dbReference type="Proteomes" id="UP000036780"/>
    </source>
</evidence>
<proteinExistence type="predicted"/>
<dbReference type="PATRIC" id="fig|1473.5.peg.1166"/>
<gene>
    <name evidence="1" type="ORF">AFK71_12910</name>
</gene>
<evidence type="ECO:0008006" key="3">
    <source>
        <dbReference type="Google" id="ProtNLM"/>
    </source>
</evidence>
<keyword evidence="2" id="KW-1185">Reference proteome</keyword>
<accession>A0A0L0QLF5</accession>
<dbReference type="AlphaFoldDB" id="A0A0L0QLF5"/>
<dbReference type="GeneID" id="66871611"/>